<dbReference type="Proteomes" id="UP001629244">
    <property type="component" value="Unassembled WGS sequence"/>
</dbReference>
<keyword evidence="3" id="KW-0479">Metal-binding</keyword>
<name>A0ABW8YQT4_9SPHN</name>
<dbReference type="InterPro" id="IPR050570">
    <property type="entry name" value="Cell_wall_metabolism_enzyme"/>
</dbReference>
<evidence type="ECO:0000313" key="11">
    <source>
        <dbReference type="Proteomes" id="UP001629244"/>
    </source>
</evidence>
<keyword evidence="2" id="KW-0645">Protease</keyword>
<evidence type="ECO:0000256" key="7">
    <source>
        <dbReference type="SAM" id="MobiDB-lite"/>
    </source>
</evidence>
<proteinExistence type="predicted"/>
<evidence type="ECO:0000259" key="9">
    <source>
        <dbReference type="Pfam" id="PF01551"/>
    </source>
</evidence>
<organism evidence="10 11">
    <name type="scientific">Sphingomonas plantiphila</name>
    <dbReference type="NCBI Taxonomy" id="3163295"/>
    <lineage>
        <taxon>Bacteria</taxon>
        <taxon>Pseudomonadati</taxon>
        <taxon>Pseudomonadota</taxon>
        <taxon>Alphaproteobacteria</taxon>
        <taxon>Sphingomonadales</taxon>
        <taxon>Sphingomonadaceae</taxon>
        <taxon>Sphingomonas</taxon>
    </lineage>
</organism>
<evidence type="ECO:0000256" key="3">
    <source>
        <dbReference type="ARBA" id="ARBA00022723"/>
    </source>
</evidence>
<dbReference type="GO" id="GO:0016787">
    <property type="term" value="F:hydrolase activity"/>
    <property type="evidence" value="ECO:0007669"/>
    <property type="project" value="UniProtKB-KW"/>
</dbReference>
<comment type="caution">
    <text evidence="10">The sequence shown here is derived from an EMBL/GenBank/DDBJ whole genome shotgun (WGS) entry which is preliminary data.</text>
</comment>
<feature type="domain" description="M23ase beta-sheet core" evidence="9">
    <location>
        <begin position="88"/>
        <end position="196"/>
    </location>
</feature>
<keyword evidence="4 10" id="KW-0378">Hydrolase</keyword>
<dbReference type="Pfam" id="PF01551">
    <property type="entry name" value="Peptidase_M23"/>
    <property type="match status" value="1"/>
</dbReference>
<dbReference type="Gene3D" id="2.70.70.10">
    <property type="entry name" value="Glucose Permease (Domain IIA)"/>
    <property type="match status" value="1"/>
</dbReference>
<evidence type="ECO:0000256" key="5">
    <source>
        <dbReference type="ARBA" id="ARBA00022833"/>
    </source>
</evidence>
<evidence type="ECO:0000256" key="8">
    <source>
        <dbReference type="SAM" id="SignalP"/>
    </source>
</evidence>
<gene>
    <name evidence="10" type="ORF">ABS767_15145</name>
</gene>
<dbReference type="RefSeq" id="WP_408079852.1">
    <property type="nucleotide sequence ID" value="NZ_JBELQC010000003.1"/>
</dbReference>
<feature type="region of interest" description="Disordered" evidence="7">
    <location>
        <begin position="34"/>
        <end position="56"/>
    </location>
</feature>
<keyword evidence="5" id="KW-0862">Zinc</keyword>
<accession>A0ABW8YQT4</accession>
<protein>
    <submittedName>
        <fullName evidence="10">M23 family metallopeptidase</fullName>
        <ecNumber evidence="10">3.4.-.-</ecNumber>
    </submittedName>
</protein>
<evidence type="ECO:0000313" key="10">
    <source>
        <dbReference type="EMBL" id="MFL9842305.1"/>
    </source>
</evidence>
<reference evidence="10 11" key="1">
    <citation type="submission" date="2024-06" db="EMBL/GenBank/DDBJ databases">
        <authorList>
            <person name="Kaempfer P."/>
            <person name="Viver T."/>
        </authorList>
    </citation>
    <scope>NUCLEOTIDE SEQUENCE [LARGE SCALE GENOMIC DNA]</scope>
    <source>
        <strain evidence="10 11">ST-64</strain>
    </source>
</reference>
<dbReference type="EMBL" id="JBELQC010000003">
    <property type="protein sequence ID" value="MFL9842305.1"/>
    <property type="molecule type" value="Genomic_DNA"/>
</dbReference>
<evidence type="ECO:0000256" key="4">
    <source>
        <dbReference type="ARBA" id="ARBA00022801"/>
    </source>
</evidence>
<keyword evidence="6" id="KW-0482">Metalloprotease</keyword>
<dbReference type="InterPro" id="IPR016047">
    <property type="entry name" value="M23ase_b-sheet_dom"/>
</dbReference>
<keyword evidence="11" id="KW-1185">Reference proteome</keyword>
<evidence type="ECO:0000256" key="6">
    <source>
        <dbReference type="ARBA" id="ARBA00023049"/>
    </source>
</evidence>
<dbReference type="PANTHER" id="PTHR21666:SF288">
    <property type="entry name" value="CELL DIVISION PROTEIN YTFB"/>
    <property type="match status" value="1"/>
</dbReference>
<dbReference type="CDD" id="cd12797">
    <property type="entry name" value="M23_peptidase"/>
    <property type="match status" value="1"/>
</dbReference>
<comment type="cofactor">
    <cofactor evidence="1">
        <name>Zn(2+)</name>
        <dbReference type="ChEBI" id="CHEBI:29105"/>
    </cofactor>
</comment>
<evidence type="ECO:0000256" key="1">
    <source>
        <dbReference type="ARBA" id="ARBA00001947"/>
    </source>
</evidence>
<feature type="chain" id="PRO_5045577931" evidence="8">
    <location>
        <begin position="18"/>
        <end position="207"/>
    </location>
</feature>
<dbReference type="EC" id="3.4.-.-" evidence="10"/>
<dbReference type="SUPFAM" id="SSF51261">
    <property type="entry name" value="Duplicated hybrid motif"/>
    <property type="match status" value="1"/>
</dbReference>
<evidence type="ECO:0000256" key="2">
    <source>
        <dbReference type="ARBA" id="ARBA00022670"/>
    </source>
</evidence>
<sequence length="207" mass="21430">MSTVRVVLWVMAGCALAAFVFLAATIRVVDPPTANGQPAPVPRSAPTDQALAGPAASVSGPLGIPVVGIAPSALRSNWGDPRGEGMRAHQGLDIMAPANTPVIAAADGRVEKLFYSNGGGGVTLYQRSIDGKWIYYYAHLAAYAPGIAEGRDLRRGETLGYVGDTGNAGAGNYHLHFGVARMAPGERWHQGTPVDPYPLLAGSRAGG</sequence>
<keyword evidence="8" id="KW-0732">Signal</keyword>
<dbReference type="PANTHER" id="PTHR21666">
    <property type="entry name" value="PEPTIDASE-RELATED"/>
    <property type="match status" value="1"/>
</dbReference>
<feature type="signal peptide" evidence="8">
    <location>
        <begin position="1"/>
        <end position="17"/>
    </location>
</feature>
<dbReference type="InterPro" id="IPR011055">
    <property type="entry name" value="Dup_hybrid_motif"/>
</dbReference>